<dbReference type="PANTHER" id="PTHR45453:SF1">
    <property type="entry name" value="PHOSPHATE REGULON SENSOR PROTEIN PHOR"/>
    <property type="match status" value="1"/>
</dbReference>
<keyword evidence="13" id="KW-0175">Coiled coil</keyword>
<dbReference type="PROSITE" id="PS50109">
    <property type="entry name" value="HIS_KIN"/>
    <property type="match status" value="1"/>
</dbReference>
<proteinExistence type="predicted"/>
<dbReference type="Proteomes" id="UP000055060">
    <property type="component" value="Unassembled WGS sequence"/>
</dbReference>
<dbReference type="InterPro" id="IPR005467">
    <property type="entry name" value="His_kinase_dom"/>
</dbReference>
<evidence type="ECO:0000259" key="15">
    <source>
        <dbReference type="PROSITE" id="PS50109"/>
    </source>
</evidence>
<dbReference type="InterPro" id="IPR004358">
    <property type="entry name" value="Sig_transdc_His_kin-like_C"/>
</dbReference>
<dbReference type="SUPFAM" id="SSF55874">
    <property type="entry name" value="ATPase domain of HSP90 chaperone/DNA topoisomerase II/histidine kinase"/>
    <property type="match status" value="1"/>
</dbReference>
<evidence type="ECO:0000256" key="8">
    <source>
        <dbReference type="ARBA" id="ARBA00022777"/>
    </source>
</evidence>
<keyword evidence="12 14" id="KW-0472">Membrane</keyword>
<evidence type="ECO:0000256" key="12">
    <source>
        <dbReference type="ARBA" id="ARBA00023136"/>
    </source>
</evidence>
<dbReference type="SUPFAM" id="SSF47384">
    <property type="entry name" value="Homodimeric domain of signal transducing histidine kinase"/>
    <property type="match status" value="1"/>
</dbReference>
<feature type="transmembrane region" description="Helical" evidence="14">
    <location>
        <begin position="12"/>
        <end position="35"/>
    </location>
</feature>
<dbReference type="InterPro" id="IPR036097">
    <property type="entry name" value="HisK_dim/P_sf"/>
</dbReference>
<feature type="domain" description="Histidine kinase" evidence="15">
    <location>
        <begin position="159"/>
        <end position="375"/>
    </location>
</feature>
<dbReference type="OrthoDB" id="9790669at2"/>
<dbReference type="FunFam" id="3.30.565.10:FF:000013">
    <property type="entry name" value="Two-component sensor histidine kinase"/>
    <property type="match status" value="1"/>
</dbReference>
<evidence type="ECO:0000256" key="14">
    <source>
        <dbReference type="SAM" id="Phobius"/>
    </source>
</evidence>
<dbReference type="PRINTS" id="PR00344">
    <property type="entry name" value="BCTRLSENSOR"/>
</dbReference>
<dbReference type="Pfam" id="PF00512">
    <property type="entry name" value="HisKA"/>
    <property type="match status" value="1"/>
</dbReference>
<dbReference type="Pfam" id="PF02518">
    <property type="entry name" value="HATPase_c"/>
    <property type="match status" value="1"/>
</dbReference>
<evidence type="ECO:0000313" key="16">
    <source>
        <dbReference type="EMBL" id="GAP14095.1"/>
    </source>
</evidence>
<comment type="catalytic activity">
    <reaction evidence="1">
        <text>ATP + protein L-histidine = ADP + protein N-phospho-L-histidine.</text>
        <dbReference type="EC" id="2.7.13.3"/>
    </reaction>
</comment>
<evidence type="ECO:0000256" key="4">
    <source>
        <dbReference type="ARBA" id="ARBA00022553"/>
    </source>
</evidence>
<dbReference type="SMART" id="SM00387">
    <property type="entry name" value="HATPase_c"/>
    <property type="match status" value="1"/>
</dbReference>
<name>A0A0S7B9D5_9CHLR</name>
<dbReference type="STRING" id="360412.LARV_01857"/>
<dbReference type="GO" id="GO:0005886">
    <property type="term" value="C:plasma membrane"/>
    <property type="evidence" value="ECO:0007669"/>
    <property type="project" value="TreeGrafter"/>
</dbReference>
<dbReference type="SMART" id="SM00388">
    <property type="entry name" value="HisKA"/>
    <property type="match status" value="1"/>
</dbReference>
<dbReference type="Gene3D" id="1.10.287.130">
    <property type="match status" value="1"/>
</dbReference>
<evidence type="ECO:0000256" key="13">
    <source>
        <dbReference type="SAM" id="Coils"/>
    </source>
</evidence>
<dbReference type="GO" id="GO:0004721">
    <property type="term" value="F:phosphoprotein phosphatase activity"/>
    <property type="evidence" value="ECO:0007669"/>
    <property type="project" value="TreeGrafter"/>
</dbReference>
<dbReference type="GO" id="GO:0005524">
    <property type="term" value="F:ATP binding"/>
    <property type="evidence" value="ECO:0007669"/>
    <property type="project" value="UniProtKB-KW"/>
</dbReference>
<keyword evidence="4" id="KW-0597">Phosphoprotein</keyword>
<keyword evidence="9" id="KW-0067">ATP-binding</keyword>
<comment type="subcellular location">
    <subcellularLocation>
        <location evidence="2">Membrane</location>
    </subcellularLocation>
</comment>
<evidence type="ECO:0000256" key="7">
    <source>
        <dbReference type="ARBA" id="ARBA00022741"/>
    </source>
</evidence>
<evidence type="ECO:0000256" key="5">
    <source>
        <dbReference type="ARBA" id="ARBA00022679"/>
    </source>
</evidence>
<evidence type="ECO:0000256" key="1">
    <source>
        <dbReference type="ARBA" id="ARBA00000085"/>
    </source>
</evidence>
<dbReference type="PANTHER" id="PTHR45453">
    <property type="entry name" value="PHOSPHATE REGULON SENSOR PROTEIN PHOR"/>
    <property type="match status" value="1"/>
</dbReference>
<dbReference type="AlphaFoldDB" id="A0A0S7B9D5"/>
<keyword evidence="10 14" id="KW-1133">Transmembrane helix</keyword>
<evidence type="ECO:0000256" key="11">
    <source>
        <dbReference type="ARBA" id="ARBA00023012"/>
    </source>
</evidence>
<dbReference type="GO" id="GO:0000155">
    <property type="term" value="F:phosphorelay sensor kinase activity"/>
    <property type="evidence" value="ECO:0007669"/>
    <property type="project" value="InterPro"/>
</dbReference>
<dbReference type="EMBL" id="DF967972">
    <property type="protein sequence ID" value="GAP14095.1"/>
    <property type="molecule type" value="Genomic_DNA"/>
</dbReference>
<dbReference type="Gene3D" id="3.30.565.10">
    <property type="entry name" value="Histidine kinase-like ATPase, C-terminal domain"/>
    <property type="match status" value="1"/>
</dbReference>
<evidence type="ECO:0000256" key="2">
    <source>
        <dbReference type="ARBA" id="ARBA00004370"/>
    </source>
</evidence>
<organism evidence="16">
    <name type="scientific">Longilinea arvoryzae</name>
    <dbReference type="NCBI Taxonomy" id="360412"/>
    <lineage>
        <taxon>Bacteria</taxon>
        <taxon>Bacillati</taxon>
        <taxon>Chloroflexota</taxon>
        <taxon>Anaerolineae</taxon>
        <taxon>Anaerolineales</taxon>
        <taxon>Anaerolineaceae</taxon>
        <taxon>Longilinea</taxon>
    </lineage>
</organism>
<evidence type="ECO:0000256" key="10">
    <source>
        <dbReference type="ARBA" id="ARBA00022989"/>
    </source>
</evidence>
<dbReference type="InterPro" id="IPR050351">
    <property type="entry name" value="BphY/WalK/GraS-like"/>
</dbReference>
<reference evidence="16" key="1">
    <citation type="submission" date="2015-07" db="EMBL/GenBank/DDBJ databases">
        <title>Draft Genome Sequences of Anaerolinea thermolimosa IMO-1, Bellilinea caldifistulae GOMI-1, Leptolinea tardivitalis YMTK-2, Levilinea saccharolytica KIBI-1,Longilinea arvoryzae KOME-1, Previously Described as Members of the Anaerolineaceae (Chloroflexi).</title>
        <authorList>
            <person name="Sekiguchi Y."/>
            <person name="Ohashi A."/>
            <person name="Matsuura N."/>
            <person name="Tourlousse M.D."/>
        </authorList>
    </citation>
    <scope>NUCLEOTIDE SEQUENCE [LARGE SCALE GENOMIC DNA]</scope>
    <source>
        <strain evidence="16">KOME-1</strain>
    </source>
</reference>
<accession>A0A0S7B9D5</accession>
<evidence type="ECO:0000256" key="6">
    <source>
        <dbReference type="ARBA" id="ARBA00022692"/>
    </source>
</evidence>
<dbReference type="InterPro" id="IPR003594">
    <property type="entry name" value="HATPase_dom"/>
</dbReference>
<keyword evidence="8 16" id="KW-0418">Kinase</keyword>
<evidence type="ECO:0000256" key="9">
    <source>
        <dbReference type="ARBA" id="ARBA00022840"/>
    </source>
</evidence>
<keyword evidence="7" id="KW-0547">Nucleotide-binding</keyword>
<gene>
    <name evidence="16" type="ORF">LARV_01857</name>
</gene>
<dbReference type="CDD" id="cd00082">
    <property type="entry name" value="HisKA"/>
    <property type="match status" value="1"/>
</dbReference>
<feature type="coiled-coil region" evidence="13">
    <location>
        <begin position="132"/>
        <end position="159"/>
    </location>
</feature>
<evidence type="ECO:0000313" key="17">
    <source>
        <dbReference type="Proteomes" id="UP000055060"/>
    </source>
</evidence>
<dbReference type="InterPro" id="IPR003661">
    <property type="entry name" value="HisK_dim/P_dom"/>
</dbReference>
<keyword evidence="6 14" id="KW-0812">Transmembrane</keyword>
<keyword evidence="17" id="KW-1185">Reference proteome</keyword>
<evidence type="ECO:0000256" key="3">
    <source>
        <dbReference type="ARBA" id="ARBA00012438"/>
    </source>
</evidence>
<dbReference type="EC" id="2.7.13.3" evidence="3"/>
<sequence>MKNDHSALRRKIILQVVLIAILAPALWFLIQYLLIDGLFQAAFAEWFVHLCENLFKISYYDGVNMYQQLFRNNRGVWLSAGLIVVLLLVFYFVLSRMTRYFNEVSAGIDQLVDESGGEIVLSPEMDFIAAKLNEIKTKLDKRERDVKEAEQRKNDLVVDLAHDLRTPLTSVIGYLSLLDEAPDMPVEQKARYIGITLEKANRLEQLINEFFDITRFNLQSIVLEREKINLSFMLQQMADEFYPLAAPAGKQVTVNAPEDLSIWGDADKLARVFNNLLKNAISYSFDHTTIEIEAIQRDEIIEVSITNQGNPIPAQKLNQVFEKFFRLDEARSSHSGGAGLGLAIAREIVTAHGGAISAQSDEHATIFRVSLPVQTPANS</sequence>
<keyword evidence="11" id="KW-0902">Two-component regulatory system</keyword>
<keyword evidence="5" id="KW-0808">Transferase</keyword>
<feature type="transmembrane region" description="Helical" evidence="14">
    <location>
        <begin position="75"/>
        <end position="94"/>
    </location>
</feature>
<dbReference type="InterPro" id="IPR036890">
    <property type="entry name" value="HATPase_C_sf"/>
</dbReference>
<protein>
    <recommendedName>
        <fullName evidence="3">histidine kinase</fullName>
        <ecNumber evidence="3">2.7.13.3</ecNumber>
    </recommendedName>
</protein>
<dbReference type="GO" id="GO:0016036">
    <property type="term" value="P:cellular response to phosphate starvation"/>
    <property type="evidence" value="ECO:0007669"/>
    <property type="project" value="TreeGrafter"/>
</dbReference>